<dbReference type="EMBL" id="CP020465">
    <property type="protein sequence ID" value="ASP48671.1"/>
    <property type="molecule type" value="Genomic_DNA"/>
</dbReference>
<dbReference type="OrthoDB" id="6228759at2"/>
<name>A0A222GA46_9GAMM</name>
<gene>
    <name evidence="2" type="ORF">B5D82_13365</name>
</gene>
<feature type="compositionally biased region" description="Basic and acidic residues" evidence="1">
    <location>
        <begin position="48"/>
        <end position="86"/>
    </location>
</feature>
<evidence type="ECO:0000313" key="3">
    <source>
        <dbReference type="Proteomes" id="UP000202259"/>
    </source>
</evidence>
<evidence type="ECO:0000256" key="1">
    <source>
        <dbReference type="SAM" id="MobiDB-lite"/>
    </source>
</evidence>
<keyword evidence="3" id="KW-1185">Reference proteome</keyword>
<organism evidence="2 3">
    <name type="scientific">Cognaticolwellia beringensis</name>
    <dbReference type="NCBI Taxonomy" id="1967665"/>
    <lineage>
        <taxon>Bacteria</taxon>
        <taxon>Pseudomonadati</taxon>
        <taxon>Pseudomonadota</taxon>
        <taxon>Gammaproteobacteria</taxon>
        <taxon>Alteromonadales</taxon>
        <taxon>Colwelliaceae</taxon>
        <taxon>Cognaticolwellia</taxon>
    </lineage>
</organism>
<feature type="compositionally biased region" description="Basic residues" evidence="1">
    <location>
        <begin position="26"/>
        <end position="36"/>
    </location>
</feature>
<dbReference type="AlphaFoldDB" id="A0A222GA46"/>
<dbReference type="KEGG" id="cber:B5D82_13365"/>
<accession>A0A222GA46</accession>
<feature type="region of interest" description="Disordered" evidence="1">
    <location>
        <begin position="1"/>
        <end position="93"/>
    </location>
</feature>
<dbReference type="RefSeq" id="WP_081152192.1">
    <property type="nucleotide sequence ID" value="NZ_CP020465.1"/>
</dbReference>
<protein>
    <submittedName>
        <fullName evidence="2">Uncharacterized protein</fullName>
    </submittedName>
</protein>
<proteinExistence type="predicted"/>
<reference evidence="2 3" key="1">
    <citation type="submission" date="2017-08" db="EMBL/GenBank/DDBJ databases">
        <title>Complete genome of Colwellia sp. NB097-1, a psychrophile bacterium ioslated from Bering Sea.</title>
        <authorList>
            <person name="Chen X."/>
        </authorList>
    </citation>
    <scope>NUCLEOTIDE SEQUENCE [LARGE SCALE GENOMIC DNA]</scope>
    <source>
        <strain evidence="2 3">NB097-1</strain>
    </source>
</reference>
<dbReference type="Proteomes" id="UP000202259">
    <property type="component" value="Chromosome"/>
</dbReference>
<evidence type="ECO:0000313" key="2">
    <source>
        <dbReference type="EMBL" id="ASP48671.1"/>
    </source>
</evidence>
<sequence length="93" mass="10899">MEVLIDLLPASYTAKAEPSAKDSRQKQARAHDKKKPNLTPEHDEAEISEQKEVENERRTGDDRREQTLNRGRWLESRDRKDRRENESAICVKI</sequence>